<organism evidence="1 2">
    <name type="scientific">Spirosoma liriopis</name>
    <dbReference type="NCBI Taxonomy" id="2937440"/>
    <lineage>
        <taxon>Bacteria</taxon>
        <taxon>Pseudomonadati</taxon>
        <taxon>Bacteroidota</taxon>
        <taxon>Cytophagia</taxon>
        <taxon>Cytophagales</taxon>
        <taxon>Cytophagaceae</taxon>
        <taxon>Spirosoma</taxon>
    </lineage>
</organism>
<protein>
    <submittedName>
        <fullName evidence="1">Uncharacterized protein</fullName>
    </submittedName>
</protein>
<evidence type="ECO:0000313" key="1">
    <source>
        <dbReference type="EMBL" id="MCK8495561.1"/>
    </source>
</evidence>
<dbReference type="Proteomes" id="UP001202180">
    <property type="component" value="Unassembled WGS sequence"/>
</dbReference>
<accession>A0ABT0HTR2</accession>
<sequence length="92" mass="10501">MMYSVATCPIRRGIDNRLNRDLITQAREQGFVFSDPFADADMWRGLEAADIENPAHQCDPDEADWLFGKAIEATLFFLYQQTRRVGGQCSQL</sequence>
<keyword evidence="2" id="KW-1185">Reference proteome</keyword>
<dbReference type="EMBL" id="JALPRF010000009">
    <property type="protein sequence ID" value="MCK8495561.1"/>
    <property type="molecule type" value="Genomic_DNA"/>
</dbReference>
<dbReference type="RefSeq" id="WP_232563747.1">
    <property type="nucleotide sequence ID" value="NZ_JALPRF010000009.1"/>
</dbReference>
<comment type="caution">
    <text evidence="1">The sequence shown here is derived from an EMBL/GenBank/DDBJ whole genome shotgun (WGS) entry which is preliminary data.</text>
</comment>
<gene>
    <name evidence="1" type="ORF">M0L20_27090</name>
</gene>
<evidence type="ECO:0000313" key="2">
    <source>
        <dbReference type="Proteomes" id="UP001202180"/>
    </source>
</evidence>
<name>A0ABT0HTR2_9BACT</name>
<reference evidence="1 2" key="1">
    <citation type="submission" date="2022-04" db="EMBL/GenBank/DDBJ databases">
        <title>Spirosoma sp. strain RP8 genome sequencing and assembly.</title>
        <authorList>
            <person name="Jung Y."/>
        </authorList>
    </citation>
    <scope>NUCLEOTIDE SEQUENCE [LARGE SCALE GENOMIC DNA]</scope>
    <source>
        <strain evidence="1 2">RP8</strain>
    </source>
</reference>
<proteinExistence type="predicted"/>